<accession>A0A8J8YSC8</accession>
<evidence type="ECO:0000256" key="1">
    <source>
        <dbReference type="SAM" id="MobiDB-lite"/>
    </source>
</evidence>
<dbReference type="AlphaFoldDB" id="A0A8J8YSC8"/>
<reference evidence="2" key="1">
    <citation type="journal article" date="2005" name="PLoS Biol.">
        <title>The genomes of Oryza sativa: a history of duplications.</title>
        <authorList>
            <person name="Yu J."/>
            <person name="Wang J."/>
            <person name="Lin W."/>
            <person name="Li S."/>
            <person name="Li H."/>
            <person name="Zhou J."/>
            <person name="Ni P."/>
            <person name="Dong W."/>
            <person name="Hu S."/>
            <person name="Zeng C."/>
            <person name="Zhang J."/>
            <person name="Zhang Y."/>
            <person name="Li R."/>
            <person name="Xu Z."/>
            <person name="Li S."/>
            <person name="Li X."/>
            <person name="Zheng H."/>
            <person name="Cong L."/>
            <person name="Lin L."/>
            <person name="Yin J."/>
            <person name="Geng J."/>
            <person name="Li G."/>
            <person name="Shi J."/>
            <person name="Liu J."/>
            <person name="Lv H."/>
            <person name="Li J."/>
            <person name="Wang J."/>
            <person name="Deng Y."/>
            <person name="Ran L."/>
            <person name="Shi X."/>
            <person name="Wang X."/>
            <person name="Wu Q."/>
            <person name="Li C."/>
            <person name="Ren X."/>
            <person name="Wang J."/>
            <person name="Wang X."/>
            <person name="Li D."/>
            <person name="Liu D."/>
            <person name="Zhang X."/>
            <person name="Ji Z."/>
            <person name="Zhao W."/>
            <person name="Sun Y."/>
            <person name="Zhang Z."/>
            <person name="Bao J."/>
            <person name="Han Y."/>
            <person name="Dong L."/>
            <person name="Ji J."/>
            <person name="Chen P."/>
            <person name="Wu S."/>
            <person name="Liu J."/>
            <person name="Xiao Y."/>
            <person name="Bu D."/>
            <person name="Tan J."/>
            <person name="Yang L."/>
            <person name="Ye C."/>
            <person name="Zhang J."/>
            <person name="Xu J."/>
            <person name="Zhou Y."/>
            <person name="Yu Y."/>
            <person name="Zhang B."/>
            <person name="Zhuang S."/>
            <person name="Wei H."/>
            <person name="Liu B."/>
            <person name="Lei M."/>
            <person name="Yu H."/>
            <person name="Li Y."/>
            <person name="Xu H."/>
            <person name="Wei S."/>
            <person name="He X."/>
            <person name="Fang L."/>
            <person name="Zhang Z."/>
            <person name="Zhang Y."/>
            <person name="Huang X."/>
            <person name="Su Z."/>
            <person name="Tong W."/>
            <person name="Li J."/>
            <person name="Tong Z."/>
            <person name="Li S."/>
            <person name="Ye J."/>
            <person name="Wang L."/>
            <person name="Fang L."/>
            <person name="Lei T."/>
            <person name="Chen C."/>
            <person name="Chen H."/>
            <person name="Xu Z."/>
            <person name="Li H."/>
            <person name="Huang H."/>
            <person name="Zhang F."/>
            <person name="Xu H."/>
            <person name="Li N."/>
            <person name="Zhao C."/>
            <person name="Li S."/>
            <person name="Dong L."/>
            <person name="Huang Y."/>
            <person name="Li L."/>
            <person name="Xi Y."/>
            <person name="Qi Q."/>
            <person name="Li W."/>
            <person name="Zhang B."/>
            <person name="Hu W."/>
            <person name="Zhang Y."/>
            <person name="Tian X."/>
            <person name="Jiao Y."/>
            <person name="Liang X."/>
            <person name="Jin J."/>
            <person name="Gao L."/>
            <person name="Zheng W."/>
            <person name="Hao B."/>
            <person name="Liu S."/>
            <person name="Wang W."/>
            <person name="Yuan L."/>
            <person name="Cao M."/>
            <person name="McDermott J."/>
            <person name="Samudrala R."/>
            <person name="Wang J."/>
            <person name="Wong G.K."/>
            <person name="Yang H."/>
        </authorList>
    </citation>
    <scope>NUCLEOTIDE SEQUENCE [LARGE SCALE GENOMIC DNA]</scope>
</reference>
<reference evidence="2" key="2">
    <citation type="submission" date="2008-12" db="EMBL/GenBank/DDBJ databases">
        <title>Improved gene annotation of the rice (Oryza sativa) genomes.</title>
        <authorList>
            <person name="Wang J."/>
            <person name="Li R."/>
            <person name="Fan W."/>
            <person name="Huang Q."/>
            <person name="Zhang J."/>
            <person name="Zhou Y."/>
            <person name="Hu Y."/>
            <person name="Zi S."/>
            <person name="Li J."/>
            <person name="Ni P."/>
            <person name="Zheng H."/>
            <person name="Zhang Y."/>
            <person name="Zhao M."/>
            <person name="Hao Q."/>
            <person name="McDermott J."/>
            <person name="Samudrala R."/>
            <person name="Kristiansen K."/>
            <person name="Wong G.K.-S."/>
        </authorList>
    </citation>
    <scope>NUCLEOTIDE SEQUENCE</scope>
</reference>
<sequence>MAMLHVAVTLAPSQPSRDDSVFPARARGGGRVARHFVRLNSEPRISRAKRVGGPEKTKNSGRVSGSPHDQQMAVGVLVVVVVIARLPGGAVVAGRFPATYGFSERVLPPRPDALRPALVGVLGE</sequence>
<feature type="region of interest" description="Disordered" evidence="1">
    <location>
        <begin position="43"/>
        <end position="68"/>
    </location>
</feature>
<protein>
    <submittedName>
        <fullName evidence="2">Uncharacterized protein</fullName>
    </submittedName>
</protein>
<evidence type="ECO:0000313" key="2">
    <source>
        <dbReference type="EMBL" id="EEE64414.1"/>
    </source>
</evidence>
<name>A0A8J8YSC8_ORYSJ</name>
<dbReference type="EMBL" id="CM000142">
    <property type="protein sequence ID" value="EEE64414.1"/>
    <property type="molecule type" value="Genomic_DNA"/>
</dbReference>
<gene>
    <name evidence="2" type="ORF">OsJ_19258</name>
</gene>
<organism evidence="2">
    <name type="scientific">Oryza sativa subsp. japonica</name>
    <name type="common">Rice</name>
    <dbReference type="NCBI Taxonomy" id="39947"/>
    <lineage>
        <taxon>Eukaryota</taxon>
        <taxon>Viridiplantae</taxon>
        <taxon>Streptophyta</taxon>
        <taxon>Embryophyta</taxon>
        <taxon>Tracheophyta</taxon>
        <taxon>Spermatophyta</taxon>
        <taxon>Magnoliopsida</taxon>
        <taxon>Liliopsida</taxon>
        <taxon>Poales</taxon>
        <taxon>Poaceae</taxon>
        <taxon>BOP clade</taxon>
        <taxon>Oryzoideae</taxon>
        <taxon>Oryzeae</taxon>
        <taxon>Oryzinae</taxon>
        <taxon>Oryza</taxon>
        <taxon>Oryza sativa</taxon>
    </lineage>
</organism>
<proteinExistence type="predicted"/>
<dbReference type="Proteomes" id="UP000007752">
    <property type="component" value="Chromosome 5"/>
</dbReference>